<dbReference type="PANTHER" id="PTHR13234">
    <property type="entry name" value="GAMMA-INTERFERON INDUCIBLE LYSOSOMAL THIOL REDUCTASE GILT"/>
    <property type="match status" value="1"/>
</dbReference>
<keyword evidence="5" id="KW-0325">Glycoprotein</keyword>
<proteinExistence type="inferred from homology"/>
<reference evidence="6" key="1">
    <citation type="submission" date="2015-11" db="EMBL/GenBank/DDBJ databases">
        <title>De novo transcriptome assembly of four potential Pierce s Disease insect vectors from Arizona vineyards.</title>
        <authorList>
            <person name="Tassone E.E."/>
        </authorList>
    </citation>
    <scope>NUCLEOTIDE SEQUENCE</scope>
</reference>
<dbReference type="EMBL" id="GECZ01008072">
    <property type="protein sequence ID" value="JAS61697.1"/>
    <property type="molecule type" value="Transcribed_RNA"/>
</dbReference>
<evidence type="ECO:0000256" key="2">
    <source>
        <dbReference type="ARBA" id="ARBA00005679"/>
    </source>
</evidence>
<feature type="non-terminal residue" evidence="6">
    <location>
        <position position="1"/>
    </location>
</feature>
<evidence type="ECO:0000256" key="3">
    <source>
        <dbReference type="ARBA" id="ARBA00022525"/>
    </source>
</evidence>
<name>A0A1B6GGZ6_9HEMI</name>
<keyword evidence="3" id="KW-0964">Secreted</keyword>
<accession>A0A1B6GGZ6</accession>
<dbReference type="SUPFAM" id="SSF52833">
    <property type="entry name" value="Thioredoxin-like"/>
    <property type="match status" value="1"/>
</dbReference>
<evidence type="ECO:0000256" key="4">
    <source>
        <dbReference type="ARBA" id="ARBA00022729"/>
    </source>
</evidence>
<dbReference type="InterPro" id="IPR004911">
    <property type="entry name" value="Interferon-induced_GILT"/>
</dbReference>
<dbReference type="PANTHER" id="PTHR13234:SF8">
    <property type="entry name" value="GAMMA-INTERFERON-INDUCIBLE LYSOSOMAL THIOL REDUCTASE"/>
    <property type="match status" value="1"/>
</dbReference>
<comment type="similarity">
    <text evidence="2">Belongs to the GILT family.</text>
</comment>
<dbReference type="GO" id="GO:0005576">
    <property type="term" value="C:extracellular region"/>
    <property type="evidence" value="ECO:0007669"/>
    <property type="project" value="UniProtKB-SubCell"/>
</dbReference>
<evidence type="ECO:0000256" key="5">
    <source>
        <dbReference type="ARBA" id="ARBA00023180"/>
    </source>
</evidence>
<comment type="subcellular location">
    <subcellularLocation>
        <location evidence="1">Secreted</location>
    </subcellularLocation>
</comment>
<evidence type="ECO:0008006" key="7">
    <source>
        <dbReference type="Google" id="ProtNLM"/>
    </source>
</evidence>
<organism evidence="6">
    <name type="scientific">Cuerna arida</name>
    <dbReference type="NCBI Taxonomy" id="1464854"/>
    <lineage>
        <taxon>Eukaryota</taxon>
        <taxon>Metazoa</taxon>
        <taxon>Ecdysozoa</taxon>
        <taxon>Arthropoda</taxon>
        <taxon>Hexapoda</taxon>
        <taxon>Insecta</taxon>
        <taxon>Pterygota</taxon>
        <taxon>Neoptera</taxon>
        <taxon>Paraneoptera</taxon>
        <taxon>Hemiptera</taxon>
        <taxon>Auchenorrhyncha</taxon>
        <taxon>Membracoidea</taxon>
        <taxon>Cicadellidae</taxon>
        <taxon>Cicadellinae</taxon>
        <taxon>Proconiini</taxon>
        <taxon>Cuerna</taxon>
    </lineage>
</organism>
<sequence length="236" mass="26998">KQALNGSKISFRLQLYRATLYNCPRIMSHDILNFVFLAFLTAGFISPSEQDDNLKISVYYETYCPDSINFVMNQLAPMMGEFNKYPDWLILELIPFGFAKETGHFKWSCQHGPKECAGNKLDACAINELVTKQNKPLYMRLVNFIYCTMAADNQVKAARQCAAQTGVNYRKLMKCYKGTEGDKLLEMYENITASLQPPLNWVPTAVFNDKYNETENNEAQTNLYGVVCSYMPDECK</sequence>
<gene>
    <name evidence="6" type="ORF">g.14856</name>
</gene>
<evidence type="ECO:0000256" key="1">
    <source>
        <dbReference type="ARBA" id="ARBA00004613"/>
    </source>
</evidence>
<evidence type="ECO:0000313" key="6">
    <source>
        <dbReference type="EMBL" id="JAS61697.1"/>
    </source>
</evidence>
<dbReference type="GO" id="GO:0016671">
    <property type="term" value="F:oxidoreductase activity, acting on a sulfur group of donors, disulfide as acceptor"/>
    <property type="evidence" value="ECO:0007669"/>
    <property type="project" value="InterPro"/>
</dbReference>
<dbReference type="AlphaFoldDB" id="A0A1B6GGZ6"/>
<keyword evidence="4" id="KW-0732">Signal</keyword>
<dbReference type="InterPro" id="IPR036249">
    <property type="entry name" value="Thioredoxin-like_sf"/>
</dbReference>
<dbReference type="Pfam" id="PF03227">
    <property type="entry name" value="GILT"/>
    <property type="match status" value="1"/>
</dbReference>
<protein>
    <recommendedName>
        <fullName evidence="7">Saposin A-type domain-containing protein</fullName>
    </recommendedName>
</protein>